<evidence type="ECO:0000256" key="4">
    <source>
        <dbReference type="SAM" id="MobiDB-lite"/>
    </source>
</evidence>
<dbReference type="GO" id="GO:0006109">
    <property type="term" value="P:regulation of carbohydrate metabolic process"/>
    <property type="evidence" value="ECO:0007669"/>
    <property type="project" value="InterPro"/>
</dbReference>
<keyword evidence="3" id="KW-0694">RNA-binding</keyword>
<dbReference type="EMBL" id="AP012342">
    <property type="protein sequence ID" value="BAM07768.1"/>
    <property type="molecule type" value="Genomic_DNA"/>
</dbReference>
<dbReference type="InterPro" id="IPR036107">
    <property type="entry name" value="CsrA_sf"/>
</dbReference>
<dbReference type="GO" id="GO:0006402">
    <property type="term" value="P:mRNA catabolic process"/>
    <property type="evidence" value="ECO:0007669"/>
    <property type="project" value="InterPro"/>
</dbReference>
<keyword evidence="1" id="KW-0963">Cytoplasm</keyword>
<evidence type="ECO:0000313" key="5">
    <source>
        <dbReference type="EMBL" id="BAM07768.1"/>
    </source>
</evidence>
<accession>I0IR69</accession>
<dbReference type="PATRIC" id="fig|1162668.3.peg.2482"/>
<dbReference type="STRING" id="1162668.LFE_2095"/>
<evidence type="ECO:0000256" key="3">
    <source>
        <dbReference type="ARBA" id="ARBA00022884"/>
    </source>
</evidence>
<evidence type="ECO:0000256" key="1">
    <source>
        <dbReference type="ARBA" id="ARBA00022490"/>
    </source>
</evidence>
<organism evidence="5 6">
    <name type="scientific">Leptospirillum ferrooxidans (strain C2-3)</name>
    <dbReference type="NCBI Taxonomy" id="1162668"/>
    <lineage>
        <taxon>Bacteria</taxon>
        <taxon>Pseudomonadati</taxon>
        <taxon>Nitrospirota</taxon>
        <taxon>Nitrospiria</taxon>
        <taxon>Nitrospirales</taxon>
        <taxon>Nitrospiraceae</taxon>
        <taxon>Leptospirillum</taxon>
    </lineage>
</organism>
<protein>
    <submittedName>
        <fullName evidence="5">Putative carbon storage regulator</fullName>
    </submittedName>
</protein>
<evidence type="ECO:0000313" key="6">
    <source>
        <dbReference type="Proteomes" id="UP000007382"/>
    </source>
</evidence>
<dbReference type="InterPro" id="IPR003751">
    <property type="entry name" value="CsrA"/>
</dbReference>
<keyword evidence="6" id="KW-1185">Reference proteome</keyword>
<sequence>MIEVKGGSVRLGVEAPTEMSVHRDEVFDRIMEENRKAATTTPDQMKLLNSRYAKKQKGSGDNPPKSPGEGGK</sequence>
<dbReference type="PANTHER" id="PTHR34984:SF1">
    <property type="entry name" value="CARBON STORAGE REGULATOR"/>
    <property type="match status" value="1"/>
</dbReference>
<dbReference type="Pfam" id="PF02599">
    <property type="entry name" value="CsrA"/>
    <property type="match status" value="1"/>
</dbReference>
<proteinExistence type="predicted"/>
<dbReference type="Proteomes" id="UP000007382">
    <property type="component" value="Chromosome"/>
</dbReference>
<reference evidence="6" key="2">
    <citation type="submission" date="2012-03" db="EMBL/GenBank/DDBJ databases">
        <title>The complete genome sequence of the pioneer microbe on fresh volcanic deposit, Leptospirillum ferrooxidans strain C2-3.</title>
        <authorList>
            <person name="Fujimura R."/>
            <person name="Sato Y."/>
            <person name="Nishizawa T."/>
            <person name="Nanba K."/>
            <person name="Oshima K."/>
            <person name="Hattori M."/>
            <person name="Kamijo T."/>
            <person name="Ohta H."/>
        </authorList>
    </citation>
    <scope>NUCLEOTIDE SEQUENCE [LARGE SCALE GENOMIC DNA]</scope>
    <source>
        <strain evidence="6">C2-3</strain>
    </source>
</reference>
<dbReference type="SUPFAM" id="SSF117130">
    <property type="entry name" value="CsrA-like"/>
    <property type="match status" value="1"/>
</dbReference>
<gene>
    <name evidence="5" type="primary">csrA</name>
    <name evidence="5" type="ordered locus">LFE_2095</name>
</gene>
<keyword evidence="2" id="KW-0810">Translation regulation</keyword>
<dbReference type="HOGENOM" id="CLU_2717465_0_0_0"/>
<reference evidence="5 6" key="1">
    <citation type="journal article" date="2012" name="J. Bacteriol.">
        <title>Complete Genome Sequence of Leptospirillum ferrooxidans Strain C2-3, Isolated from a Fresh Volcanic Ash Deposit on the Island of Miyake, Japan.</title>
        <authorList>
            <person name="Fujimura R."/>
            <person name="Sato Y."/>
            <person name="Nishizawa T."/>
            <person name="Oshima K."/>
            <person name="Kim S.-W."/>
            <person name="Hattori M."/>
            <person name="Kamijo T."/>
            <person name="Ohta H."/>
        </authorList>
    </citation>
    <scope>NUCLEOTIDE SEQUENCE [LARGE SCALE GENOMIC DNA]</scope>
    <source>
        <strain evidence="5 6">C2-3</strain>
    </source>
</reference>
<name>I0IR69_LEPFC</name>
<dbReference type="GO" id="GO:0048027">
    <property type="term" value="F:mRNA 5'-UTR binding"/>
    <property type="evidence" value="ECO:0007669"/>
    <property type="project" value="TreeGrafter"/>
</dbReference>
<dbReference type="Gene3D" id="2.60.40.4380">
    <property type="entry name" value="Translational regulator CsrA"/>
    <property type="match status" value="1"/>
</dbReference>
<dbReference type="AlphaFoldDB" id="I0IR69"/>
<dbReference type="GO" id="GO:0045947">
    <property type="term" value="P:negative regulation of translational initiation"/>
    <property type="evidence" value="ECO:0007669"/>
    <property type="project" value="TreeGrafter"/>
</dbReference>
<feature type="region of interest" description="Disordered" evidence="4">
    <location>
        <begin position="35"/>
        <end position="72"/>
    </location>
</feature>
<evidence type="ECO:0000256" key="2">
    <source>
        <dbReference type="ARBA" id="ARBA00022845"/>
    </source>
</evidence>
<dbReference type="GO" id="GO:0005829">
    <property type="term" value="C:cytosol"/>
    <property type="evidence" value="ECO:0007669"/>
    <property type="project" value="TreeGrafter"/>
</dbReference>
<dbReference type="PANTHER" id="PTHR34984">
    <property type="entry name" value="CARBON STORAGE REGULATOR"/>
    <property type="match status" value="1"/>
</dbReference>
<dbReference type="eggNOG" id="COG1551">
    <property type="taxonomic scope" value="Bacteria"/>
</dbReference>
<dbReference type="KEGG" id="lfc:LFE_2095"/>